<keyword evidence="2" id="KW-1185">Reference proteome</keyword>
<organism evidence="1 2">
    <name type="scientific">Cirrhinus mrigala</name>
    <name type="common">Mrigala</name>
    <dbReference type="NCBI Taxonomy" id="683832"/>
    <lineage>
        <taxon>Eukaryota</taxon>
        <taxon>Metazoa</taxon>
        <taxon>Chordata</taxon>
        <taxon>Craniata</taxon>
        <taxon>Vertebrata</taxon>
        <taxon>Euteleostomi</taxon>
        <taxon>Actinopterygii</taxon>
        <taxon>Neopterygii</taxon>
        <taxon>Teleostei</taxon>
        <taxon>Ostariophysi</taxon>
        <taxon>Cypriniformes</taxon>
        <taxon>Cyprinidae</taxon>
        <taxon>Labeoninae</taxon>
        <taxon>Labeonini</taxon>
        <taxon>Cirrhinus</taxon>
    </lineage>
</organism>
<name>A0ABD0QSH0_CIRMR</name>
<dbReference type="AlphaFoldDB" id="A0ABD0QSH0"/>
<proteinExistence type="predicted"/>
<gene>
    <name evidence="1" type="ORF">M9458_016275</name>
</gene>
<feature type="non-terminal residue" evidence="1">
    <location>
        <position position="72"/>
    </location>
</feature>
<dbReference type="PANTHER" id="PTHR47403">
    <property type="entry name" value="LOC100145250 PROTEIN"/>
    <property type="match status" value="1"/>
</dbReference>
<dbReference type="EMBL" id="JAMKFB020000007">
    <property type="protein sequence ID" value="KAL0189176.1"/>
    <property type="molecule type" value="Genomic_DNA"/>
</dbReference>
<accession>A0ABD0QSH0</accession>
<comment type="caution">
    <text evidence="1">The sequence shown here is derived from an EMBL/GenBank/DDBJ whole genome shotgun (WGS) entry which is preliminary data.</text>
</comment>
<protein>
    <submittedName>
        <fullName evidence="1">Uncharacterized protein</fullName>
    </submittedName>
</protein>
<evidence type="ECO:0000313" key="2">
    <source>
        <dbReference type="Proteomes" id="UP001529510"/>
    </source>
</evidence>
<reference evidence="1 2" key="1">
    <citation type="submission" date="2024-05" db="EMBL/GenBank/DDBJ databases">
        <title>Genome sequencing and assembly of Indian major carp, Cirrhinus mrigala (Hamilton, 1822).</title>
        <authorList>
            <person name="Mohindra V."/>
            <person name="Chowdhury L.M."/>
            <person name="Lal K."/>
            <person name="Jena J.K."/>
        </authorList>
    </citation>
    <scope>NUCLEOTIDE SEQUENCE [LARGE SCALE GENOMIC DNA]</scope>
    <source>
        <strain evidence="1">CM1030</strain>
        <tissue evidence="1">Blood</tissue>
    </source>
</reference>
<evidence type="ECO:0000313" key="1">
    <source>
        <dbReference type="EMBL" id="KAL0189176.1"/>
    </source>
</evidence>
<dbReference type="PANTHER" id="PTHR47403:SF3">
    <property type="entry name" value="N-ACETYLTRANSFERASE 16-RELATED"/>
    <property type="match status" value="1"/>
</dbReference>
<sequence>MKIENSLPCSQLPEAPPQTGLHFTVATEEDFDDIMAMSKDIYGGLDYLPSRYQAWLQESNRTVILARKQGKV</sequence>
<dbReference type="Proteomes" id="UP001529510">
    <property type="component" value="Unassembled WGS sequence"/>
</dbReference>
<feature type="non-terminal residue" evidence="1">
    <location>
        <position position="1"/>
    </location>
</feature>